<dbReference type="Proteomes" id="UP001216253">
    <property type="component" value="Unassembled WGS sequence"/>
</dbReference>
<dbReference type="Pfam" id="PF04325">
    <property type="entry name" value="DUF465"/>
    <property type="match status" value="1"/>
</dbReference>
<evidence type="ECO:0000256" key="1">
    <source>
        <dbReference type="SAM" id="MobiDB-lite"/>
    </source>
</evidence>
<dbReference type="InterPro" id="IPR007420">
    <property type="entry name" value="DUF465"/>
</dbReference>
<dbReference type="EMBL" id="JARESE010000047">
    <property type="protein sequence ID" value="MDE8652821.1"/>
    <property type="molecule type" value="Genomic_DNA"/>
</dbReference>
<feature type="compositionally biased region" description="Basic and acidic residues" evidence="1">
    <location>
        <begin position="10"/>
        <end position="29"/>
    </location>
</feature>
<comment type="caution">
    <text evidence="2">The sequence shown here is derived from an EMBL/GenBank/DDBJ whole genome shotgun (WGS) entry which is preliminary data.</text>
</comment>
<name>A0ABT5WRZ6_9SPHN</name>
<dbReference type="InterPro" id="IPR038444">
    <property type="entry name" value="DUF465_sf"/>
</dbReference>
<reference evidence="2 3" key="1">
    <citation type="submission" date="2023-03" db="EMBL/GenBank/DDBJ databases">
        <title>NovoSphingobium album sp. nov. isolated from polycyclic aromatic hydrocarbons- and heavy-metal polluted soil.</title>
        <authorList>
            <person name="Liu Z."/>
            <person name="Wang K."/>
        </authorList>
    </citation>
    <scope>NUCLEOTIDE SEQUENCE [LARGE SCALE GENOMIC DNA]</scope>
    <source>
        <strain evidence="2 3">H3SJ31-1</strain>
    </source>
</reference>
<organism evidence="2 3">
    <name type="scientific">Novosphingobium album</name>
    <name type="common">ex Liu et al. 2023</name>
    <dbReference type="NCBI Taxonomy" id="3031130"/>
    <lineage>
        <taxon>Bacteria</taxon>
        <taxon>Pseudomonadati</taxon>
        <taxon>Pseudomonadota</taxon>
        <taxon>Alphaproteobacteria</taxon>
        <taxon>Sphingomonadales</taxon>
        <taxon>Sphingomonadaceae</taxon>
        <taxon>Novosphingobium</taxon>
    </lineage>
</organism>
<evidence type="ECO:0000313" key="2">
    <source>
        <dbReference type="EMBL" id="MDE8652821.1"/>
    </source>
</evidence>
<accession>A0ABT5WRZ6</accession>
<sequence>MDTSHASALQEKHAGLERRIREEMSRPMPDDMVIQQLKKQKLRAKEEIGRH</sequence>
<feature type="region of interest" description="Disordered" evidence="1">
    <location>
        <begin position="1"/>
        <end position="30"/>
    </location>
</feature>
<keyword evidence="3" id="KW-1185">Reference proteome</keyword>
<proteinExistence type="predicted"/>
<evidence type="ECO:0000313" key="3">
    <source>
        <dbReference type="Proteomes" id="UP001216253"/>
    </source>
</evidence>
<gene>
    <name evidence="2" type="ORF">PYV00_14030</name>
</gene>
<protein>
    <submittedName>
        <fullName evidence="2">YdcH family protein</fullName>
    </submittedName>
</protein>
<dbReference type="Gene3D" id="6.10.280.50">
    <property type="match status" value="1"/>
</dbReference>